<name>A0A1I2E560_9BACT</name>
<sequence length="61" mass="7249">MKEFLLVIFIFCSFPTTGQTREAITYTDTIKTKEYIKEILLSVSEKSFLYIEHKKLNKLKK</sequence>
<evidence type="ECO:0000313" key="1">
    <source>
        <dbReference type="EMBL" id="SFE87390.1"/>
    </source>
</evidence>
<dbReference type="AlphaFoldDB" id="A0A1I2E560"/>
<reference evidence="1 2" key="1">
    <citation type="submission" date="2016-10" db="EMBL/GenBank/DDBJ databases">
        <authorList>
            <person name="de Groot N.N."/>
        </authorList>
    </citation>
    <scope>NUCLEOTIDE SEQUENCE [LARGE SCALE GENOMIC DNA]</scope>
    <source>
        <strain evidence="1 2">DSM 26130</strain>
    </source>
</reference>
<organism evidence="1 2">
    <name type="scientific">Spirosoma endophyticum</name>
    <dbReference type="NCBI Taxonomy" id="662367"/>
    <lineage>
        <taxon>Bacteria</taxon>
        <taxon>Pseudomonadati</taxon>
        <taxon>Bacteroidota</taxon>
        <taxon>Cytophagia</taxon>
        <taxon>Cytophagales</taxon>
        <taxon>Cytophagaceae</taxon>
        <taxon>Spirosoma</taxon>
    </lineage>
</organism>
<evidence type="ECO:0000313" key="2">
    <source>
        <dbReference type="Proteomes" id="UP000198598"/>
    </source>
</evidence>
<protein>
    <submittedName>
        <fullName evidence="1">Uncharacterized protein</fullName>
    </submittedName>
</protein>
<accession>A0A1I2E560</accession>
<proteinExistence type="predicted"/>
<gene>
    <name evidence="1" type="ORF">SAMN05216167_12110</name>
</gene>
<dbReference type="Proteomes" id="UP000198598">
    <property type="component" value="Unassembled WGS sequence"/>
</dbReference>
<dbReference type="EMBL" id="FOLQ01000021">
    <property type="protein sequence ID" value="SFE87390.1"/>
    <property type="molecule type" value="Genomic_DNA"/>
</dbReference>
<keyword evidence="2" id="KW-1185">Reference proteome</keyword>